<feature type="compositionally biased region" description="Basic and acidic residues" evidence="2">
    <location>
        <begin position="157"/>
        <end position="170"/>
    </location>
</feature>
<dbReference type="SMART" id="SM00867">
    <property type="entry name" value="YceI"/>
    <property type="match status" value="1"/>
</dbReference>
<proteinExistence type="inferred from homology"/>
<feature type="compositionally biased region" description="Low complexity" evidence="2">
    <location>
        <begin position="36"/>
        <end position="57"/>
    </location>
</feature>
<name>A0A6G5RRK4_9ACTN</name>
<accession>A0A6G5RRK4</accession>
<protein>
    <recommendedName>
        <fullName evidence="3">Lipid/polyisoprenoid-binding YceI-like domain-containing protein</fullName>
    </recommendedName>
</protein>
<dbReference type="SUPFAM" id="SSF101874">
    <property type="entry name" value="YceI-like"/>
    <property type="match status" value="1"/>
</dbReference>
<evidence type="ECO:0000259" key="3">
    <source>
        <dbReference type="SMART" id="SM00867"/>
    </source>
</evidence>
<gene>
    <name evidence="4" type="ORF">CEB94_21140</name>
</gene>
<dbReference type="EMBL" id="CP021978">
    <property type="protein sequence ID" value="QCD60693.1"/>
    <property type="molecule type" value="Genomic_DNA"/>
</dbReference>
<evidence type="ECO:0000313" key="5">
    <source>
        <dbReference type="Proteomes" id="UP000495940"/>
    </source>
</evidence>
<feature type="region of interest" description="Disordered" evidence="2">
    <location>
        <begin position="1"/>
        <end position="68"/>
    </location>
</feature>
<reference evidence="4 5" key="1">
    <citation type="submission" date="2017-06" db="EMBL/GenBank/DDBJ databases">
        <title>Complete Genome Sequence of Streptomyces hawaiiensis NRRL 15010 and insights into acyldepsipeptides biosynthesis.</title>
        <authorList>
            <person name="Mariita R.M."/>
            <person name="Sello J.K."/>
        </authorList>
    </citation>
    <scope>NUCLEOTIDE SEQUENCE [LARGE SCALE GENOMIC DNA]</scope>
    <source>
        <strain evidence="4 5">ATCC 12236</strain>
    </source>
</reference>
<dbReference type="PANTHER" id="PTHR34406">
    <property type="entry name" value="PROTEIN YCEI"/>
    <property type="match status" value="1"/>
</dbReference>
<dbReference type="InterPro" id="IPR036761">
    <property type="entry name" value="TTHA0802/YceI-like_sf"/>
</dbReference>
<dbReference type="InterPro" id="IPR007372">
    <property type="entry name" value="Lipid/polyisoprenoid-bd_YceI"/>
</dbReference>
<dbReference type="Pfam" id="PF04264">
    <property type="entry name" value="YceI"/>
    <property type="match status" value="1"/>
</dbReference>
<keyword evidence="5" id="KW-1185">Reference proteome</keyword>
<organism evidence="4 5">
    <name type="scientific">Streptomyces hawaiiensis</name>
    <dbReference type="NCBI Taxonomy" id="67305"/>
    <lineage>
        <taxon>Bacteria</taxon>
        <taxon>Bacillati</taxon>
        <taxon>Actinomycetota</taxon>
        <taxon>Actinomycetes</taxon>
        <taxon>Kitasatosporales</taxon>
        <taxon>Streptomycetaceae</taxon>
        <taxon>Streptomyces</taxon>
    </lineage>
</organism>
<dbReference type="Gene3D" id="2.40.128.110">
    <property type="entry name" value="Lipid/polyisoprenoid-binding, YceI-like"/>
    <property type="match status" value="1"/>
</dbReference>
<evidence type="ECO:0000256" key="2">
    <source>
        <dbReference type="SAM" id="MobiDB-lite"/>
    </source>
</evidence>
<dbReference type="KEGG" id="shaw:CEB94_21140"/>
<sequence length="187" mass="20114">MCGHGGTPSSSPPRNDRPPGPESSPRPFVWWAAPVSGPSRAGACRGRARPGRAGSGRPRCRQTRNARRDAQLRSGVFLAADAHPLLIFTSTRVRQTGADGFEVTGDLTVRGVTRQVTVDVELTDAGHGPQSTFRAAFRGWTALDREDWDVQWGPRRGRPEGDAGVRRHGDTPVLTRAGARSGPPPRP</sequence>
<feature type="region of interest" description="Disordered" evidence="2">
    <location>
        <begin position="149"/>
        <end position="187"/>
    </location>
</feature>
<evidence type="ECO:0000313" key="4">
    <source>
        <dbReference type="EMBL" id="QCD60693.1"/>
    </source>
</evidence>
<evidence type="ECO:0000256" key="1">
    <source>
        <dbReference type="ARBA" id="ARBA00008812"/>
    </source>
</evidence>
<feature type="domain" description="Lipid/polyisoprenoid-binding YceI-like" evidence="3">
    <location>
        <begin position="14"/>
        <end position="170"/>
    </location>
</feature>
<dbReference type="AlphaFoldDB" id="A0A6G5RRK4"/>
<comment type="similarity">
    <text evidence="1">Belongs to the UPF0312 family.</text>
</comment>
<dbReference type="PANTHER" id="PTHR34406:SF1">
    <property type="entry name" value="PROTEIN YCEI"/>
    <property type="match status" value="1"/>
</dbReference>
<dbReference type="Proteomes" id="UP000495940">
    <property type="component" value="Chromosome"/>
</dbReference>